<evidence type="ECO:0000313" key="2">
    <source>
        <dbReference type="Proteomes" id="UP000199158"/>
    </source>
</evidence>
<organism evidence="1 2">
    <name type="scientific">Hydrogenoanaerobacterium saccharovorans</name>
    <dbReference type="NCBI Taxonomy" id="474960"/>
    <lineage>
        <taxon>Bacteria</taxon>
        <taxon>Bacillati</taxon>
        <taxon>Bacillota</taxon>
        <taxon>Clostridia</taxon>
        <taxon>Eubacteriales</taxon>
        <taxon>Oscillospiraceae</taxon>
        <taxon>Hydrogenoanaerobacterium</taxon>
    </lineage>
</organism>
<proteinExistence type="predicted"/>
<sequence>MATFIQEAKSINYKNTSPTDAIKYGEVVALKDMIGVAAIDIAPGAVGVLTVSGAFEMDAETTAAFAVGQKVYWDSTAKTITASATGAESAANIVAGYAIEEKAVSAAKALVKIGG</sequence>
<dbReference type="OrthoDB" id="1682205at2"/>
<dbReference type="EMBL" id="FOCG01000001">
    <property type="protein sequence ID" value="SEM45586.1"/>
    <property type="molecule type" value="Genomic_DNA"/>
</dbReference>
<protein>
    <submittedName>
        <fullName evidence="1">Predicted phage recombinase, RecA/RadA family</fullName>
    </submittedName>
</protein>
<name>A0A1H7YH48_9FIRM</name>
<dbReference type="RefSeq" id="WP_092750491.1">
    <property type="nucleotide sequence ID" value="NZ_FOCG01000001.1"/>
</dbReference>
<gene>
    <name evidence="1" type="ORF">SAMN05216180_0050</name>
</gene>
<accession>A0A1H7YH48</accession>
<dbReference type="InterPro" id="IPR011231">
    <property type="entry name" value="Phage_VT1-Sakai_H0018"/>
</dbReference>
<dbReference type="STRING" id="474960.SAMN05216180_0050"/>
<reference evidence="1 2" key="1">
    <citation type="submission" date="2016-10" db="EMBL/GenBank/DDBJ databases">
        <authorList>
            <person name="de Groot N.N."/>
        </authorList>
    </citation>
    <scope>NUCLEOTIDE SEQUENCE [LARGE SCALE GENOMIC DNA]</scope>
    <source>
        <strain evidence="1 2">CGMCC 1.5070</strain>
    </source>
</reference>
<dbReference type="Pfam" id="PF09956">
    <property type="entry name" value="Phage_cement_2"/>
    <property type="match status" value="1"/>
</dbReference>
<dbReference type="Proteomes" id="UP000199158">
    <property type="component" value="Unassembled WGS sequence"/>
</dbReference>
<dbReference type="AlphaFoldDB" id="A0A1H7YH48"/>
<keyword evidence="2" id="KW-1185">Reference proteome</keyword>
<evidence type="ECO:0000313" key="1">
    <source>
        <dbReference type="EMBL" id="SEM45586.1"/>
    </source>
</evidence>